<reference evidence="1 2" key="1">
    <citation type="journal article" date="2015" name="Parasit. Vectors">
        <title>Draft genome of the scabies mite.</title>
        <authorList>
            <person name="Rider S.D.Jr."/>
            <person name="Morgan M.S."/>
            <person name="Arlian L.G."/>
        </authorList>
    </citation>
    <scope>NUCLEOTIDE SEQUENCE [LARGE SCALE GENOMIC DNA]</scope>
    <source>
        <strain evidence="1">Arlian Lab</strain>
    </source>
</reference>
<comment type="caution">
    <text evidence="1">The sequence shown here is derived from an EMBL/GenBank/DDBJ whole genome shotgun (WGS) entry which is preliminary data.</text>
</comment>
<accession>A0A132AEE5</accession>
<gene>
    <name evidence="1" type="ORF">QR98_0078920</name>
</gene>
<dbReference type="VEuPathDB" id="VectorBase:SSCA009869"/>
<dbReference type="Proteomes" id="UP000616769">
    <property type="component" value="Unassembled WGS sequence"/>
</dbReference>
<name>A0A132AEE5_SARSC</name>
<evidence type="ECO:0000313" key="1">
    <source>
        <dbReference type="EMBL" id="KPM09358.1"/>
    </source>
</evidence>
<proteinExistence type="predicted"/>
<evidence type="ECO:0000313" key="2">
    <source>
        <dbReference type="Proteomes" id="UP000616769"/>
    </source>
</evidence>
<protein>
    <submittedName>
        <fullName evidence="1">Uncharacterized protein</fullName>
    </submittedName>
</protein>
<sequence length="89" mass="9910">MKDFSLFGCKFIVSTILLIGLIVAKAFGDALIDQSFCLVSKYSLSSEISIGYERDEEVGEDEERDNDERPLVNGFELDLAEIDLAESIL</sequence>
<organism evidence="1 2">
    <name type="scientific">Sarcoptes scabiei</name>
    <name type="common">Itch mite</name>
    <name type="synonym">Acarus scabiei</name>
    <dbReference type="NCBI Taxonomy" id="52283"/>
    <lineage>
        <taxon>Eukaryota</taxon>
        <taxon>Metazoa</taxon>
        <taxon>Ecdysozoa</taxon>
        <taxon>Arthropoda</taxon>
        <taxon>Chelicerata</taxon>
        <taxon>Arachnida</taxon>
        <taxon>Acari</taxon>
        <taxon>Acariformes</taxon>
        <taxon>Sarcoptiformes</taxon>
        <taxon>Astigmata</taxon>
        <taxon>Psoroptidia</taxon>
        <taxon>Sarcoptoidea</taxon>
        <taxon>Sarcoptidae</taxon>
        <taxon>Sarcoptinae</taxon>
        <taxon>Sarcoptes</taxon>
    </lineage>
</organism>
<dbReference type="EMBL" id="JXLN01013426">
    <property type="protein sequence ID" value="KPM09358.1"/>
    <property type="molecule type" value="Genomic_DNA"/>
</dbReference>
<dbReference type="AlphaFoldDB" id="A0A132AEE5"/>